<evidence type="ECO:0000256" key="2">
    <source>
        <dbReference type="ARBA" id="ARBA00022448"/>
    </source>
</evidence>
<sequence length="535" mass="58762">MKSTEDIELTFAQAEQGGTGNDFTATTTSSIKDDNTLMRLGKTPVLKRTFGFMAVLGFSCTVLITWEGALVVFTSALLNGGTAGVIWSFLVDWLGTLSVFSAIAEIASMAPVAGGQYHWVAMMAPPKYRAFFSYITGWATVCGWLALCSSNSYLIAGLFEYLIIIFNPDYSPQPWHTVLFYWSVLAFSLTVNAMSSKALARFEGTIFIVHLFGFFLVLVPLVYFGPKGDTSIFTTFFNGGGWQTQALSFFVGMPGLGFALFGADSTVHMSEEICNAAMAVPQSLVFSLIINGSLGFIMMTCTMYVIGDLDAILTAIEAGESPVLLIFQQAVRSQTGAVLMYVIILIMACACTIGCFASASRMLWSFARDRAVPFSSWLSKLSRQSVPLRSLALNCFISMLLSLILLGSSVGFSDLVNLTVACLYSSYLLATGFLLWTRLAGRISPHDPDARIRPGNLHWGPWKIPEPFGLLNNIFACSYLVLVFFWSFWPAAREVTPSTMNYNVLIYGVMVSFAIIWYFARARHYYTGPIVETAM</sequence>
<name>A0AAD4L8F5_9EURO</name>
<keyword evidence="2" id="KW-0813">Transport</keyword>
<organism evidence="7 8">
    <name type="scientific">Talaromyces proteolyticus</name>
    <dbReference type="NCBI Taxonomy" id="1131652"/>
    <lineage>
        <taxon>Eukaryota</taxon>
        <taxon>Fungi</taxon>
        <taxon>Dikarya</taxon>
        <taxon>Ascomycota</taxon>
        <taxon>Pezizomycotina</taxon>
        <taxon>Eurotiomycetes</taxon>
        <taxon>Eurotiomycetidae</taxon>
        <taxon>Eurotiales</taxon>
        <taxon>Trichocomaceae</taxon>
        <taxon>Talaromyces</taxon>
        <taxon>Talaromyces sect. Bacilispori</taxon>
    </lineage>
</organism>
<comment type="caution">
    <text evidence="7">The sequence shown here is derived from an EMBL/GenBank/DDBJ whole genome shotgun (WGS) entry which is preliminary data.</text>
</comment>
<feature type="transmembrane region" description="Helical" evidence="6">
    <location>
        <begin position="501"/>
        <end position="520"/>
    </location>
</feature>
<dbReference type="PANTHER" id="PTHR45649:SF1">
    <property type="entry name" value="TRANSPORTER, PUTATIVE (EUROFUNG)-RELATED"/>
    <property type="match status" value="1"/>
</dbReference>
<gene>
    <name evidence="7" type="ORF">BGW36DRAFT_286408</name>
</gene>
<dbReference type="PANTHER" id="PTHR45649">
    <property type="entry name" value="AMINO-ACID PERMEASE BAT1"/>
    <property type="match status" value="1"/>
</dbReference>
<keyword evidence="8" id="KW-1185">Reference proteome</keyword>
<feature type="transmembrane region" description="Helical" evidence="6">
    <location>
        <begin position="85"/>
        <end position="110"/>
    </location>
</feature>
<dbReference type="GO" id="GO:0022857">
    <property type="term" value="F:transmembrane transporter activity"/>
    <property type="evidence" value="ECO:0007669"/>
    <property type="project" value="InterPro"/>
</dbReference>
<feature type="transmembrane region" description="Helical" evidence="6">
    <location>
        <begin position="418"/>
        <end position="436"/>
    </location>
</feature>
<feature type="transmembrane region" description="Helical" evidence="6">
    <location>
        <begin position="338"/>
        <end position="360"/>
    </location>
</feature>
<feature type="transmembrane region" description="Helical" evidence="6">
    <location>
        <begin position="175"/>
        <end position="194"/>
    </location>
</feature>
<dbReference type="RefSeq" id="XP_046078435.1">
    <property type="nucleotide sequence ID" value="XM_046210413.1"/>
</dbReference>
<dbReference type="GeneID" id="70240700"/>
<proteinExistence type="predicted"/>
<keyword evidence="4 6" id="KW-1133">Transmembrane helix</keyword>
<evidence type="ECO:0000256" key="4">
    <source>
        <dbReference type="ARBA" id="ARBA00022989"/>
    </source>
</evidence>
<feature type="transmembrane region" description="Helical" evidence="6">
    <location>
        <begin position="245"/>
        <end position="263"/>
    </location>
</feature>
<protein>
    <submittedName>
        <fullName evidence="7">Amino acid/polyamine transporter I</fullName>
    </submittedName>
</protein>
<dbReference type="EMBL" id="JAJTJA010000001">
    <property type="protein sequence ID" value="KAH8705814.1"/>
    <property type="molecule type" value="Genomic_DNA"/>
</dbReference>
<comment type="subcellular location">
    <subcellularLocation>
        <location evidence="1">Membrane</location>
        <topology evidence="1">Multi-pass membrane protein</topology>
    </subcellularLocation>
</comment>
<dbReference type="AlphaFoldDB" id="A0AAD4L8F5"/>
<evidence type="ECO:0000256" key="5">
    <source>
        <dbReference type="ARBA" id="ARBA00023136"/>
    </source>
</evidence>
<feature type="transmembrane region" description="Helical" evidence="6">
    <location>
        <begin position="284"/>
        <end position="306"/>
    </location>
</feature>
<reference evidence="7" key="1">
    <citation type="submission" date="2021-12" db="EMBL/GenBank/DDBJ databases">
        <title>Convergent genome expansion in fungi linked to evolution of root-endophyte symbiosis.</title>
        <authorList>
            <consortium name="DOE Joint Genome Institute"/>
            <person name="Ke Y.-H."/>
            <person name="Bonito G."/>
            <person name="Liao H.-L."/>
            <person name="Looney B."/>
            <person name="Rojas-Flechas A."/>
            <person name="Nash J."/>
            <person name="Hameed K."/>
            <person name="Schadt C."/>
            <person name="Martin F."/>
            <person name="Crous P.W."/>
            <person name="Miettinen O."/>
            <person name="Magnuson J.K."/>
            <person name="Labbe J."/>
            <person name="Jacobson D."/>
            <person name="Doktycz M.J."/>
            <person name="Veneault-Fourrey C."/>
            <person name="Kuo A."/>
            <person name="Mondo S."/>
            <person name="Calhoun S."/>
            <person name="Riley R."/>
            <person name="Ohm R."/>
            <person name="LaButti K."/>
            <person name="Andreopoulos B."/>
            <person name="Pangilinan J."/>
            <person name="Nolan M."/>
            <person name="Tritt A."/>
            <person name="Clum A."/>
            <person name="Lipzen A."/>
            <person name="Daum C."/>
            <person name="Barry K."/>
            <person name="Grigoriev I.V."/>
            <person name="Vilgalys R."/>
        </authorList>
    </citation>
    <scope>NUCLEOTIDE SEQUENCE</scope>
    <source>
        <strain evidence="7">PMI_201</strain>
    </source>
</reference>
<dbReference type="PIRSF" id="PIRSF006060">
    <property type="entry name" value="AA_transporter"/>
    <property type="match status" value="1"/>
</dbReference>
<feature type="transmembrane region" description="Helical" evidence="6">
    <location>
        <begin position="470"/>
        <end position="489"/>
    </location>
</feature>
<dbReference type="InterPro" id="IPR002293">
    <property type="entry name" value="AA/rel_permease1"/>
</dbReference>
<accession>A0AAD4L8F5</accession>
<evidence type="ECO:0000313" key="8">
    <source>
        <dbReference type="Proteomes" id="UP001201262"/>
    </source>
</evidence>
<keyword evidence="3 6" id="KW-0812">Transmembrane</keyword>
<feature type="transmembrane region" description="Helical" evidence="6">
    <location>
        <begin position="131"/>
        <end position="155"/>
    </location>
</feature>
<feature type="transmembrane region" description="Helical" evidence="6">
    <location>
        <begin position="49"/>
        <end position="73"/>
    </location>
</feature>
<dbReference type="Pfam" id="PF13520">
    <property type="entry name" value="AA_permease_2"/>
    <property type="match status" value="1"/>
</dbReference>
<evidence type="ECO:0000256" key="6">
    <source>
        <dbReference type="SAM" id="Phobius"/>
    </source>
</evidence>
<feature type="transmembrane region" description="Helical" evidence="6">
    <location>
        <begin position="391"/>
        <end position="412"/>
    </location>
</feature>
<keyword evidence="5 6" id="KW-0472">Membrane</keyword>
<evidence type="ECO:0000256" key="3">
    <source>
        <dbReference type="ARBA" id="ARBA00022692"/>
    </source>
</evidence>
<feature type="transmembrane region" description="Helical" evidence="6">
    <location>
        <begin position="206"/>
        <end position="225"/>
    </location>
</feature>
<dbReference type="Proteomes" id="UP001201262">
    <property type="component" value="Unassembled WGS sequence"/>
</dbReference>
<dbReference type="Gene3D" id="1.20.1740.10">
    <property type="entry name" value="Amino acid/polyamine transporter I"/>
    <property type="match status" value="1"/>
</dbReference>
<dbReference type="GO" id="GO:0016020">
    <property type="term" value="C:membrane"/>
    <property type="evidence" value="ECO:0007669"/>
    <property type="project" value="UniProtKB-SubCell"/>
</dbReference>
<evidence type="ECO:0000313" key="7">
    <source>
        <dbReference type="EMBL" id="KAH8705814.1"/>
    </source>
</evidence>
<evidence type="ECO:0000256" key="1">
    <source>
        <dbReference type="ARBA" id="ARBA00004141"/>
    </source>
</evidence>